<evidence type="ECO:0000313" key="2">
    <source>
        <dbReference type="Proteomes" id="UP000590225"/>
    </source>
</evidence>
<keyword evidence="1" id="KW-0413">Isomerase</keyword>
<dbReference type="PANTHER" id="PTHR34389:SF2">
    <property type="entry name" value="L-RHAMNOSE MUTAROTASE"/>
    <property type="match status" value="1"/>
</dbReference>
<dbReference type="Pfam" id="PF05336">
    <property type="entry name" value="rhaM"/>
    <property type="match status" value="1"/>
</dbReference>
<dbReference type="GO" id="GO:0062192">
    <property type="term" value="F:L-rhamnose mutarotase activity"/>
    <property type="evidence" value="ECO:0007669"/>
    <property type="project" value="UniProtKB-EC"/>
</dbReference>
<sequence length="117" mass="13149">MSAAVRTDAGDRRVTFLLRVRPERLDRYLAAHDAVWPEMRAALHRSGWSDYSLAVDRATGLVVGTLVTDDFTAARDRMAAEEVDARWQAAMRDHMAPVEPGDEPGAVRVLEQYFHNP</sequence>
<dbReference type="EMBL" id="JACGXP010000001">
    <property type="protein sequence ID" value="MBA8988872.1"/>
    <property type="molecule type" value="Genomic_DNA"/>
</dbReference>
<proteinExistence type="predicted"/>
<protein>
    <submittedName>
        <fullName evidence="1">L-rhamnose mutarotase</fullName>
        <ecNumber evidence="1">5.1.3.32</ecNumber>
    </submittedName>
</protein>
<reference evidence="1 2" key="1">
    <citation type="submission" date="2020-07" db="EMBL/GenBank/DDBJ databases">
        <title>Above-ground endophytic microbial communities from plants in different locations in the United States.</title>
        <authorList>
            <person name="Frank C."/>
        </authorList>
    </citation>
    <scope>NUCLEOTIDE SEQUENCE [LARGE SCALE GENOMIC DNA]</scope>
    <source>
        <strain evidence="1 2">WPL5_2</strain>
    </source>
</reference>
<dbReference type="InterPro" id="IPR011008">
    <property type="entry name" value="Dimeric_a/b-barrel"/>
</dbReference>
<accession>A0AAW3T2Y7</accession>
<dbReference type="RefSeq" id="WP_182514835.1">
    <property type="nucleotide sequence ID" value="NZ_JACGXP010000001.1"/>
</dbReference>
<dbReference type="AlphaFoldDB" id="A0AAW3T2Y7"/>
<name>A0AAW3T2Y7_9MICO</name>
<dbReference type="Gene3D" id="3.30.70.100">
    <property type="match status" value="1"/>
</dbReference>
<evidence type="ECO:0000313" key="1">
    <source>
        <dbReference type="EMBL" id="MBA8988872.1"/>
    </source>
</evidence>
<dbReference type="PANTHER" id="PTHR34389">
    <property type="entry name" value="L-RHAMNOSE MUTAROTASE"/>
    <property type="match status" value="1"/>
</dbReference>
<gene>
    <name evidence="1" type="ORF">FHW23_000104</name>
</gene>
<dbReference type="Proteomes" id="UP000590225">
    <property type="component" value="Unassembled WGS sequence"/>
</dbReference>
<dbReference type="GO" id="GO:0019301">
    <property type="term" value="P:rhamnose catabolic process"/>
    <property type="evidence" value="ECO:0007669"/>
    <property type="project" value="TreeGrafter"/>
</dbReference>
<comment type="caution">
    <text evidence="1">The sequence shown here is derived from an EMBL/GenBank/DDBJ whole genome shotgun (WGS) entry which is preliminary data.</text>
</comment>
<dbReference type="SUPFAM" id="SSF54909">
    <property type="entry name" value="Dimeric alpha+beta barrel"/>
    <property type="match status" value="1"/>
</dbReference>
<dbReference type="EC" id="5.1.3.32" evidence="1"/>
<dbReference type="InterPro" id="IPR008000">
    <property type="entry name" value="Rham/fucose_mutarotase"/>
</dbReference>
<organism evidence="1 2">
    <name type="scientific">Curtobacterium pusillum</name>
    <dbReference type="NCBI Taxonomy" id="69373"/>
    <lineage>
        <taxon>Bacteria</taxon>
        <taxon>Bacillati</taxon>
        <taxon>Actinomycetota</taxon>
        <taxon>Actinomycetes</taxon>
        <taxon>Micrococcales</taxon>
        <taxon>Microbacteriaceae</taxon>
        <taxon>Curtobacterium</taxon>
    </lineage>
</organism>